<dbReference type="AlphaFoldDB" id="A0A9W9I2F8"/>
<dbReference type="Proteomes" id="UP001149163">
    <property type="component" value="Unassembled WGS sequence"/>
</dbReference>
<proteinExistence type="predicted"/>
<name>A0A9W9I2F8_9EURO</name>
<gene>
    <name evidence="1" type="ORF">N7482_005461</name>
</gene>
<evidence type="ECO:0000313" key="1">
    <source>
        <dbReference type="EMBL" id="KAJ5166680.1"/>
    </source>
</evidence>
<comment type="caution">
    <text evidence="1">The sequence shown here is derived from an EMBL/GenBank/DDBJ whole genome shotgun (WGS) entry which is preliminary data.</text>
</comment>
<protein>
    <submittedName>
        <fullName evidence="1">Uncharacterized protein</fullName>
    </submittedName>
</protein>
<sequence>MAKCVFKHFHNFDFVEQLGTLQCSATICVFYAQVYPFTNQKANNFNISKLRRLAIERSTFTEKELQNFDDFRFPFERVKKKLALMDMASAAQQEFNV</sequence>
<reference evidence="1" key="1">
    <citation type="submission" date="2022-11" db="EMBL/GenBank/DDBJ databases">
        <authorList>
            <person name="Petersen C."/>
        </authorList>
    </citation>
    <scope>NUCLEOTIDE SEQUENCE</scope>
    <source>
        <strain evidence="1">IBT 26290</strain>
    </source>
</reference>
<accession>A0A9W9I2F8</accession>
<reference evidence="1" key="2">
    <citation type="journal article" date="2023" name="IMA Fungus">
        <title>Comparative genomic study of the Penicillium genus elucidates a diverse pangenome and 15 lateral gene transfer events.</title>
        <authorList>
            <person name="Petersen C."/>
            <person name="Sorensen T."/>
            <person name="Nielsen M.R."/>
            <person name="Sondergaard T.E."/>
            <person name="Sorensen J.L."/>
            <person name="Fitzpatrick D.A."/>
            <person name="Frisvad J.C."/>
            <person name="Nielsen K.L."/>
        </authorList>
    </citation>
    <scope>NUCLEOTIDE SEQUENCE</scope>
    <source>
        <strain evidence="1">IBT 26290</strain>
    </source>
</reference>
<dbReference type="GeneID" id="81426762"/>
<organism evidence="1 2">
    <name type="scientific">Penicillium canariense</name>
    <dbReference type="NCBI Taxonomy" id="189055"/>
    <lineage>
        <taxon>Eukaryota</taxon>
        <taxon>Fungi</taxon>
        <taxon>Dikarya</taxon>
        <taxon>Ascomycota</taxon>
        <taxon>Pezizomycotina</taxon>
        <taxon>Eurotiomycetes</taxon>
        <taxon>Eurotiomycetidae</taxon>
        <taxon>Eurotiales</taxon>
        <taxon>Aspergillaceae</taxon>
        <taxon>Penicillium</taxon>
    </lineage>
</organism>
<keyword evidence="2" id="KW-1185">Reference proteome</keyword>
<dbReference type="EMBL" id="JAPQKN010000003">
    <property type="protein sequence ID" value="KAJ5166680.1"/>
    <property type="molecule type" value="Genomic_DNA"/>
</dbReference>
<dbReference type="RefSeq" id="XP_056543141.1">
    <property type="nucleotide sequence ID" value="XM_056687586.1"/>
</dbReference>
<evidence type="ECO:0000313" key="2">
    <source>
        <dbReference type="Proteomes" id="UP001149163"/>
    </source>
</evidence>